<sequence>MDFSKSEIDLLRQQHPDLADRISADMTSSDFLKLLTDVATQRDKARDRAGQKEKLIPISAQIPESLNQRLDRFKKQERVPKRVIITEALRDYLNEHEQLGN</sequence>
<evidence type="ECO:0008006" key="5">
    <source>
        <dbReference type="Google" id="ProtNLM"/>
    </source>
</evidence>
<evidence type="ECO:0000313" key="2">
    <source>
        <dbReference type="EMBL" id="MDK4325026.1"/>
    </source>
</evidence>
<comment type="caution">
    <text evidence="2">The sequence shown here is derived from an EMBL/GenBank/DDBJ whole genome shotgun (WGS) entry which is preliminary data.</text>
</comment>
<name>A0AAP4BT35_9CORY</name>
<dbReference type="AlphaFoldDB" id="A0AAP4BT35"/>
<accession>A0AAP4BT35</accession>
<dbReference type="Proteomes" id="UP001226160">
    <property type="component" value="Unassembled WGS sequence"/>
</dbReference>
<evidence type="ECO:0000313" key="4">
    <source>
        <dbReference type="Proteomes" id="UP001243856"/>
    </source>
</evidence>
<dbReference type="EMBL" id="JASNVP010000001">
    <property type="protein sequence ID" value="MDK4325026.1"/>
    <property type="molecule type" value="Genomic_DNA"/>
</dbReference>
<evidence type="ECO:0000313" key="1">
    <source>
        <dbReference type="EMBL" id="MDK4300899.1"/>
    </source>
</evidence>
<reference evidence="2 4" key="1">
    <citation type="submission" date="2023-05" db="EMBL/GenBank/DDBJ databases">
        <title>Metabolic capabilities are highly conserved among human nasal-associated Corynebacterium species in pangenomic analyses.</title>
        <authorList>
            <person name="Tran T.H."/>
            <person name="Roberts A.Q."/>
            <person name="Escapa I.F."/>
            <person name="Gao W."/>
            <person name="Conlan S."/>
            <person name="Kong H."/>
            <person name="Segre J.A."/>
            <person name="Kelly M.S."/>
            <person name="Lemon K.P."/>
        </authorList>
    </citation>
    <scope>NUCLEOTIDE SEQUENCE</scope>
    <source>
        <strain evidence="2">KPL2654</strain>
        <strain evidence="1 4">KPL2811</strain>
    </source>
</reference>
<protein>
    <recommendedName>
        <fullName evidence="5">Ribbon-helix-helix protein CopG domain-containing protein</fullName>
    </recommendedName>
</protein>
<dbReference type="Proteomes" id="UP001243856">
    <property type="component" value="Unassembled WGS sequence"/>
</dbReference>
<gene>
    <name evidence="1" type="ORF">QPX45_06520</name>
    <name evidence="2" type="ORF">QPX54_00615</name>
</gene>
<dbReference type="RefSeq" id="WP_018120191.1">
    <property type="nucleotide sequence ID" value="NZ_CBCRTU010000003.1"/>
</dbReference>
<keyword evidence="4" id="KW-1185">Reference proteome</keyword>
<dbReference type="GeneID" id="64188548"/>
<organism evidence="2 3">
    <name type="scientific">Corynebacterium propinquum</name>
    <dbReference type="NCBI Taxonomy" id="43769"/>
    <lineage>
        <taxon>Bacteria</taxon>
        <taxon>Bacillati</taxon>
        <taxon>Actinomycetota</taxon>
        <taxon>Actinomycetes</taxon>
        <taxon>Mycobacteriales</taxon>
        <taxon>Corynebacteriaceae</taxon>
        <taxon>Corynebacterium</taxon>
    </lineage>
</organism>
<proteinExistence type="predicted"/>
<evidence type="ECO:0000313" key="3">
    <source>
        <dbReference type="Proteomes" id="UP001226160"/>
    </source>
</evidence>
<dbReference type="EMBL" id="JASNVK010000009">
    <property type="protein sequence ID" value="MDK4300899.1"/>
    <property type="molecule type" value="Genomic_DNA"/>
</dbReference>